<dbReference type="Proteomes" id="UP000199759">
    <property type="component" value="Unassembled WGS sequence"/>
</dbReference>
<dbReference type="AlphaFoldDB" id="A0A1G9LHY7"/>
<evidence type="ECO:0000256" key="2">
    <source>
        <dbReference type="ARBA" id="ARBA00022801"/>
    </source>
</evidence>
<evidence type="ECO:0000256" key="1">
    <source>
        <dbReference type="ARBA" id="ARBA00005953"/>
    </source>
</evidence>
<dbReference type="STRING" id="144026.SAMN04488568_10165"/>
<dbReference type="PANTHER" id="PTHR31793">
    <property type="entry name" value="4-HYDROXYBENZOYL-COA THIOESTERASE FAMILY MEMBER"/>
    <property type="match status" value="1"/>
</dbReference>
<evidence type="ECO:0000313" key="4">
    <source>
        <dbReference type="Proteomes" id="UP000199759"/>
    </source>
</evidence>
<accession>A0A1G9LHY7</accession>
<dbReference type="SUPFAM" id="SSF54637">
    <property type="entry name" value="Thioesterase/thiol ester dehydrase-isomerase"/>
    <property type="match status" value="1"/>
</dbReference>
<dbReference type="GO" id="GO:0047617">
    <property type="term" value="F:fatty acyl-CoA hydrolase activity"/>
    <property type="evidence" value="ECO:0007669"/>
    <property type="project" value="TreeGrafter"/>
</dbReference>
<keyword evidence="4" id="KW-1185">Reference proteome</keyword>
<comment type="similarity">
    <text evidence="1">Belongs to the 4-hydroxybenzoyl-CoA thioesterase family.</text>
</comment>
<proteinExistence type="inferred from homology"/>
<dbReference type="Gene3D" id="3.10.129.10">
    <property type="entry name" value="Hotdog Thioesterase"/>
    <property type="match status" value="1"/>
</dbReference>
<dbReference type="OrthoDB" id="9799036at2"/>
<dbReference type="RefSeq" id="WP_091765028.1">
    <property type="nucleotide sequence ID" value="NZ_FNHG01000001.1"/>
</dbReference>
<dbReference type="InterPro" id="IPR029069">
    <property type="entry name" value="HotDog_dom_sf"/>
</dbReference>
<evidence type="ECO:0000313" key="3">
    <source>
        <dbReference type="EMBL" id="SDL61524.1"/>
    </source>
</evidence>
<keyword evidence="2 3" id="KW-0378">Hydrolase</keyword>
<sequence>MTEARPRAAYRRWRDLPTRWADNDIYGHINNAAYYGFFDTIVNCFLIEEAGLDIHNGDVIGLVVETGCNYFAPLAYPDRVEGGLRIAKIGRSSVRYEIALFKPGEPEAAAQGHFVHVYVDRETRRPMPLPDAMRTALEAVHA</sequence>
<dbReference type="CDD" id="cd00586">
    <property type="entry name" value="4HBT"/>
    <property type="match status" value="1"/>
</dbReference>
<organism evidence="3 4">
    <name type="scientific">Maricaulis salignorans</name>
    <dbReference type="NCBI Taxonomy" id="144026"/>
    <lineage>
        <taxon>Bacteria</taxon>
        <taxon>Pseudomonadati</taxon>
        <taxon>Pseudomonadota</taxon>
        <taxon>Alphaproteobacteria</taxon>
        <taxon>Maricaulales</taxon>
        <taxon>Maricaulaceae</taxon>
        <taxon>Maricaulis</taxon>
    </lineage>
</organism>
<dbReference type="PANTHER" id="PTHR31793:SF27">
    <property type="entry name" value="NOVEL THIOESTERASE SUPERFAMILY DOMAIN AND SAPOSIN A-TYPE DOMAIN CONTAINING PROTEIN (0610012H03RIK)"/>
    <property type="match status" value="1"/>
</dbReference>
<dbReference type="Pfam" id="PF13279">
    <property type="entry name" value="4HBT_2"/>
    <property type="match status" value="1"/>
</dbReference>
<gene>
    <name evidence="3" type="ORF">SAMN04488568_10165</name>
</gene>
<reference evidence="3 4" key="1">
    <citation type="submission" date="2016-10" db="EMBL/GenBank/DDBJ databases">
        <authorList>
            <person name="de Groot N.N."/>
        </authorList>
    </citation>
    <scope>NUCLEOTIDE SEQUENCE [LARGE SCALE GENOMIC DNA]</scope>
    <source>
        <strain evidence="3 4">DSM 16077</strain>
    </source>
</reference>
<dbReference type="EMBL" id="FNHG01000001">
    <property type="protein sequence ID" value="SDL61524.1"/>
    <property type="molecule type" value="Genomic_DNA"/>
</dbReference>
<dbReference type="InterPro" id="IPR050563">
    <property type="entry name" value="4-hydroxybenzoyl-CoA_TE"/>
</dbReference>
<protein>
    <submittedName>
        <fullName evidence="3">Acyl-CoA thioester hydrolase</fullName>
    </submittedName>
</protein>
<name>A0A1G9LHY7_9PROT</name>